<dbReference type="GeneTree" id="ENSGT00940000175729"/>
<dbReference type="AlphaFoldDB" id="A0A8C5R9S0"/>
<dbReference type="PANTHER" id="PTHR11792">
    <property type="entry name" value="ARRESTIN"/>
    <property type="match status" value="1"/>
</dbReference>
<evidence type="ECO:0000256" key="1">
    <source>
        <dbReference type="ARBA" id="ARBA00005298"/>
    </source>
</evidence>
<proteinExistence type="inferred from homology"/>
<dbReference type="Ensembl" id="ENSLLTT00000000289.1">
    <property type="protein sequence ID" value="ENSLLTP00000000284.1"/>
    <property type="gene ID" value="ENSLLTG00000000232.1"/>
</dbReference>
<reference evidence="2" key="2">
    <citation type="submission" date="2025-09" db="UniProtKB">
        <authorList>
            <consortium name="Ensembl"/>
        </authorList>
    </citation>
    <scope>IDENTIFICATION</scope>
</reference>
<dbReference type="GO" id="GO:0002031">
    <property type="term" value="P:G protein-coupled receptor internalization"/>
    <property type="evidence" value="ECO:0007669"/>
    <property type="project" value="TreeGrafter"/>
</dbReference>
<dbReference type="Proteomes" id="UP000694406">
    <property type="component" value="Unplaced"/>
</dbReference>
<evidence type="ECO:0000313" key="2">
    <source>
        <dbReference type="Ensembl" id="ENSLLTP00000000284.1"/>
    </source>
</evidence>
<dbReference type="Gene3D" id="2.60.40.840">
    <property type="match status" value="1"/>
</dbReference>
<dbReference type="PANTHER" id="PTHR11792:SF15">
    <property type="entry name" value="S-ARRESTIN"/>
    <property type="match status" value="1"/>
</dbReference>
<dbReference type="InterPro" id="IPR014753">
    <property type="entry name" value="Arrestin_N"/>
</dbReference>
<dbReference type="GO" id="GO:0001750">
    <property type="term" value="C:photoreceptor outer segment"/>
    <property type="evidence" value="ECO:0007669"/>
    <property type="project" value="TreeGrafter"/>
</dbReference>
<evidence type="ECO:0000313" key="3">
    <source>
        <dbReference type="Proteomes" id="UP000694406"/>
    </source>
</evidence>
<dbReference type="GO" id="GO:0007165">
    <property type="term" value="P:signal transduction"/>
    <property type="evidence" value="ECO:0007669"/>
    <property type="project" value="InterPro"/>
</dbReference>
<dbReference type="GO" id="GO:0001917">
    <property type="term" value="C:photoreceptor inner segment"/>
    <property type="evidence" value="ECO:0007669"/>
    <property type="project" value="TreeGrafter"/>
</dbReference>
<sequence>MKSNAAAQTYRTMQKHIIFYSSICQPQNCMDCVTIYLGKRDFIDHVEYVEPVDGVVLVDPDIVKEKKGFVSIN</sequence>
<name>A0A8C5R9S0_LATLA</name>
<dbReference type="InterPro" id="IPR014756">
    <property type="entry name" value="Ig_E-set"/>
</dbReference>
<organism evidence="2 3">
    <name type="scientific">Laticauda laticaudata</name>
    <name type="common">Blue-ringed sea krait</name>
    <name type="synonym">Blue-lipped sea krait</name>
    <dbReference type="NCBI Taxonomy" id="8630"/>
    <lineage>
        <taxon>Eukaryota</taxon>
        <taxon>Metazoa</taxon>
        <taxon>Chordata</taxon>
        <taxon>Craniata</taxon>
        <taxon>Vertebrata</taxon>
        <taxon>Euteleostomi</taxon>
        <taxon>Lepidosauria</taxon>
        <taxon>Squamata</taxon>
        <taxon>Bifurcata</taxon>
        <taxon>Unidentata</taxon>
        <taxon>Episquamata</taxon>
        <taxon>Toxicofera</taxon>
        <taxon>Serpentes</taxon>
        <taxon>Colubroidea</taxon>
        <taxon>Elapidae</taxon>
        <taxon>Laticaudinae</taxon>
        <taxon>Laticauda</taxon>
    </lineage>
</organism>
<protein>
    <submittedName>
        <fullName evidence="2">Uncharacterized protein</fullName>
    </submittedName>
</protein>
<dbReference type="SUPFAM" id="SSF81296">
    <property type="entry name" value="E set domains"/>
    <property type="match status" value="1"/>
</dbReference>
<accession>A0A8C5R9S0</accession>
<keyword evidence="3" id="KW-1185">Reference proteome</keyword>
<comment type="similarity">
    <text evidence="1">Belongs to the arrestin family.</text>
</comment>
<reference evidence="2" key="1">
    <citation type="submission" date="2025-08" db="UniProtKB">
        <authorList>
            <consortium name="Ensembl"/>
        </authorList>
    </citation>
    <scope>IDENTIFICATION</scope>
</reference>
<dbReference type="GO" id="GO:0001664">
    <property type="term" value="F:G protein-coupled receptor binding"/>
    <property type="evidence" value="ECO:0007669"/>
    <property type="project" value="TreeGrafter"/>
</dbReference>
<dbReference type="InterPro" id="IPR000698">
    <property type="entry name" value="Arrestin"/>
</dbReference>